<evidence type="ECO:0000259" key="2">
    <source>
        <dbReference type="PROSITE" id="PS51464"/>
    </source>
</evidence>
<dbReference type="GO" id="GO:0019899">
    <property type="term" value="F:enzyme binding"/>
    <property type="evidence" value="ECO:0007669"/>
    <property type="project" value="TreeGrafter"/>
</dbReference>
<dbReference type="GO" id="GO:0005829">
    <property type="term" value="C:cytosol"/>
    <property type="evidence" value="ECO:0007669"/>
    <property type="project" value="TreeGrafter"/>
</dbReference>
<gene>
    <name evidence="3" type="ORF">EXM22_02770</name>
</gene>
<dbReference type="PANTHER" id="PTHR10088:SF4">
    <property type="entry name" value="GLUCOKINASE REGULATORY PROTEIN"/>
    <property type="match status" value="1"/>
</dbReference>
<dbReference type="GO" id="GO:0042593">
    <property type="term" value="P:glucose homeostasis"/>
    <property type="evidence" value="ECO:0007669"/>
    <property type="project" value="TreeGrafter"/>
</dbReference>
<reference evidence="3 4" key="1">
    <citation type="submission" date="2019-02" db="EMBL/GenBank/DDBJ databases">
        <title>Complete Genome Sequence and Methylome Analysis of free living Spirochaetas.</title>
        <authorList>
            <person name="Fomenkov A."/>
            <person name="Dubinina G."/>
            <person name="Leshcheva N."/>
            <person name="Mikheeva N."/>
            <person name="Grabovich M."/>
            <person name="Vincze T."/>
            <person name="Roberts R.J."/>
        </authorList>
    </citation>
    <scope>NUCLEOTIDE SEQUENCE [LARGE SCALE GENOMIC DNA]</scope>
    <source>
        <strain evidence="3 4">K2</strain>
    </source>
</reference>
<evidence type="ECO:0000313" key="3">
    <source>
        <dbReference type="EMBL" id="QEN06961.1"/>
    </source>
</evidence>
<dbReference type="OrthoDB" id="9813395at2"/>
<feature type="domain" description="SIS" evidence="2">
    <location>
        <begin position="88"/>
        <end position="286"/>
    </location>
</feature>
<dbReference type="AlphaFoldDB" id="A0A5C1QHB7"/>
<dbReference type="EMBL" id="CP036150">
    <property type="protein sequence ID" value="QEN06961.1"/>
    <property type="molecule type" value="Genomic_DNA"/>
</dbReference>
<dbReference type="InterPro" id="IPR046348">
    <property type="entry name" value="SIS_dom_sf"/>
</dbReference>
<dbReference type="GO" id="GO:0070095">
    <property type="term" value="F:fructose-6-phosphate binding"/>
    <property type="evidence" value="ECO:0007669"/>
    <property type="project" value="TreeGrafter"/>
</dbReference>
<keyword evidence="3" id="KW-0413">Isomerase</keyword>
<protein>
    <submittedName>
        <fullName evidence="3">Sugar phosphate isomerase</fullName>
    </submittedName>
</protein>
<dbReference type="InterPro" id="IPR040190">
    <property type="entry name" value="MURQ/GCKR"/>
</dbReference>
<sequence>MNNSDYNLFASDQDLQEMAKEKAAAFIREETQFHLGFLPTEQAHPYTLDLSDVIQSDTRAGLRLMLDVDRDIPSVARRVFLSGSFAELCLAFEKAARDNRRVCFTGCGSTGRLSMILEEMWRQFWEDRAGVSPGDTVRLKDADGNLKDENLIKADLGCSIMTGGDRALIRAVENFEDYEAFGARQVEELDLQQGDLLVAITEGGETSSVLGTLREAQRRGCKVFLTFNNPASLLKENLERCRSAIESDDVTVLDLYTGAMALTGSTRMQATTMEMLVIGTAMEIGLNRCLTAKPSIQINTQIALKNADLFSLLIKDLCGPESLLGMAHWAEEEMCLYKADGRITYLAEEYLLDIFSDTTERSPTFMLPPFRPSDDTESPVSWAFAKDPAHNSSEAWIHMLRRLPRGLNWTRQDYIRMGAPEYAGEVVPSLDRDEINRYLIGREKDTSRTDCAESLFLRVFVDSYPGTVKSGEKNLVVGTITKTAGSVQADYEVPLNLAESPVNLWQHLAVKLIFNTVSTGSMAMMGRVKQNWMIQVDTTNKKLVDRGCRIISQIVGIPYEEACRELHLSLLARERFVSQGGQTILSPVVAALQRRGMM</sequence>
<dbReference type="Proteomes" id="UP000324209">
    <property type="component" value="Chromosome"/>
</dbReference>
<dbReference type="RefSeq" id="WP_149485043.1">
    <property type="nucleotide sequence ID" value="NZ_CP036150.1"/>
</dbReference>
<keyword evidence="1" id="KW-0119">Carbohydrate metabolism</keyword>
<dbReference type="InterPro" id="IPR001347">
    <property type="entry name" value="SIS_dom"/>
</dbReference>
<dbReference type="KEGG" id="ock:EXM22_02770"/>
<evidence type="ECO:0000256" key="1">
    <source>
        <dbReference type="ARBA" id="ARBA00023277"/>
    </source>
</evidence>
<dbReference type="GO" id="GO:0009750">
    <property type="term" value="P:response to fructose"/>
    <property type="evidence" value="ECO:0007669"/>
    <property type="project" value="TreeGrafter"/>
</dbReference>
<dbReference type="PROSITE" id="PS51464">
    <property type="entry name" value="SIS"/>
    <property type="match status" value="1"/>
</dbReference>
<dbReference type="Gene3D" id="1.10.8.1080">
    <property type="match status" value="1"/>
</dbReference>
<dbReference type="GO" id="GO:1901135">
    <property type="term" value="P:carbohydrate derivative metabolic process"/>
    <property type="evidence" value="ECO:0007669"/>
    <property type="project" value="InterPro"/>
</dbReference>
<proteinExistence type="predicted"/>
<organism evidence="3 4">
    <name type="scientific">Oceanispirochaeta crateris</name>
    <dbReference type="NCBI Taxonomy" id="2518645"/>
    <lineage>
        <taxon>Bacteria</taxon>
        <taxon>Pseudomonadati</taxon>
        <taxon>Spirochaetota</taxon>
        <taxon>Spirochaetia</taxon>
        <taxon>Spirochaetales</taxon>
        <taxon>Spirochaetaceae</taxon>
        <taxon>Oceanispirochaeta</taxon>
    </lineage>
</organism>
<keyword evidence="4" id="KW-1185">Reference proteome</keyword>
<dbReference type="GO" id="GO:0016853">
    <property type="term" value="F:isomerase activity"/>
    <property type="evidence" value="ECO:0007669"/>
    <property type="project" value="UniProtKB-KW"/>
</dbReference>
<accession>A0A5C1QHB7</accession>
<dbReference type="Gene3D" id="3.40.50.10490">
    <property type="entry name" value="Glucose-6-phosphate isomerase like protein, domain 1"/>
    <property type="match status" value="2"/>
</dbReference>
<evidence type="ECO:0000313" key="4">
    <source>
        <dbReference type="Proteomes" id="UP000324209"/>
    </source>
</evidence>
<dbReference type="GO" id="GO:0004857">
    <property type="term" value="F:enzyme inhibitor activity"/>
    <property type="evidence" value="ECO:0007669"/>
    <property type="project" value="TreeGrafter"/>
</dbReference>
<dbReference type="GO" id="GO:0030246">
    <property type="term" value="F:carbohydrate binding"/>
    <property type="evidence" value="ECO:0007669"/>
    <property type="project" value="TreeGrafter"/>
</dbReference>
<dbReference type="PANTHER" id="PTHR10088">
    <property type="entry name" value="GLUCOKINASE REGULATORY PROTEIN"/>
    <property type="match status" value="1"/>
</dbReference>
<name>A0A5C1QHB7_9SPIO</name>
<dbReference type="SUPFAM" id="SSF53697">
    <property type="entry name" value="SIS domain"/>
    <property type="match status" value="2"/>
</dbReference>